<comment type="caution">
    <text evidence="3">The sequence shown here is derived from an EMBL/GenBank/DDBJ whole genome shotgun (WGS) entry which is preliminary data.</text>
</comment>
<protein>
    <submittedName>
        <fullName evidence="3">Uncharacterized protein</fullName>
    </submittedName>
</protein>
<keyword evidence="2" id="KW-0812">Transmembrane</keyword>
<keyword evidence="2" id="KW-0472">Membrane</keyword>
<gene>
    <name evidence="3" type="ORF">VTL71DRAFT_2691</name>
</gene>
<feature type="compositionally biased region" description="Pro residues" evidence="1">
    <location>
        <begin position="280"/>
        <end position="289"/>
    </location>
</feature>
<dbReference type="EMBL" id="JAZHXI010000011">
    <property type="protein sequence ID" value="KAL2066620.1"/>
    <property type="molecule type" value="Genomic_DNA"/>
</dbReference>
<proteinExistence type="predicted"/>
<sequence>MPLEPFLPESLDRPLILNKTCLSTLASSYTDRNLTRLTNITNLIPSMVQQCTYTQTSQPSPPSPSYPWYLTPLSIFLILLTILFLTALSSISMHKRTIAYLRSVPSQQLHHAIEEEYFRFCLTSTAQREEFTSRGERFVDVRYSEDRRAKRRTVIVTEDMGFDRELLSQRPGIARGWSEVCQVMDRRHQWRYRSACYPSREARFVFRDPNLEAGVAGVGERAGESSVGRDRYMREEGIEMTSRGVRGRAELLAPGIASSRGLRELLLPGRLRRERSNGDAPPPPYEEHQ</sequence>
<evidence type="ECO:0000256" key="2">
    <source>
        <dbReference type="SAM" id="Phobius"/>
    </source>
</evidence>
<name>A0ABR4C9N2_9HELO</name>
<keyword evidence="4" id="KW-1185">Reference proteome</keyword>
<dbReference type="Proteomes" id="UP001595075">
    <property type="component" value="Unassembled WGS sequence"/>
</dbReference>
<evidence type="ECO:0000313" key="3">
    <source>
        <dbReference type="EMBL" id="KAL2066620.1"/>
    </source>
</evidence>
<keyword evidence="2" id="KW-1133">Transmembrane helix</keyword>
<evidence type="ECO:0000313" key="4">
    <source>
        <dbReference type="Proteomes" id="UP001595075"/>
    </source>
</evidence>
<feature type="transmembrane region" description="Helical" evidence="2">
    <location>
        <begin position="66"/>
        <end position="88"/>
    </location>
</feature>
<feature type="region of interest" description="Disordered" evidence="1">
    <location>
        <begin position="268"/>
        <end position="289"/>
    </location>
</feature>
<accession>A0ABR4C9N2</accession>
<organism evidence="3 4">
    <name type="scientific">Oculimacula yallundae</name>
    <dbReference type="NCBI Taxonomy" id="86028"/>
    <lineage>
        <taxon>Eukaryota</taxon>
        <taxon>Fungi</taxon>
        <taxon>Dikarya</taxon>
        <taxon>Ascomycota</taxon>
        <taxon>Pezizomycotina</taxon>
        <taxon>Leotiomycetes</taxon>
        <taxon>Helotiales</taxon>
        <taxon>Ploettnerulaceae</taxon>
        <taxon>Oculimacula</taxon>
    </lineage>
</organism>
<evidence type="ECO:0000256" key="1">
    <source>
        <dbReference type="SAM" id="MobiDB-lite"/>
    </source>
</evidence>
<reference evidence="3 4" key="1">
    <citation type="journal article" date="2024" name="Commun. Biol.">
        <title>Comparative genomic analysis of thermophilic fungi reveals convergent evolutionary adaptations and gene losses.</title>
        <authorList>
            <person name="Steindorff A.S."/>
            <person name="Aguilar-Pontes M.V."/>
            <person name="Robinson A.J."/>
            <person name="Andreopoulos B."/>
            <person name="LaButti K."/>
            <person name="Kuo A."/>
            <person name="Mondo S."/>
            <person name="Riley R."/>
            <person name="Otillar R."/>
            <person name="Haridas S."/>
            <person name="Lipzen A."/>
            <person name="Grimwood J."/>
            <person name="Schmutz J."/>
            <person name="Clum A."/>
            <person name="Reid I.D."/>
            <person name="Moisan M.C."/>
            <person name="Butler G."/>
            <person name="Nguyen T.T.M."/>
            <person name="Dewar K."/>
            <person name="Conant G."/>
            <person name="Drula E."/>
            <person name="Henrissat B."/>
            <person name="Hansel C."/>
            <person name="Singer S."/>
            <person name="Hutchinson M.I."/>
            <person name="de Vries R.P."/>
            <person name="Natvig D.O."/>
            <person name="Powell A.J."/>
            <person name="Tsang A."/>
            <person name="Grigoriev I.V."/>
        </authorList>
    </citation>
    <scope>NUCLEOTIDE SEQUENCE [LARGE SCALE GENOMIC DNA]</scope>
    <source>
        <strain evidence="3 4">CBS 494.80</strain>
    </source>
</reference>